<dbReference type="NCBIfam" id="TIGR04498">
    <property type="entry name" value="AbiV_defense"/>
    <property type="match status" value="1"/>
</dbReference>
<proteinExistence type="predicted"/>
<name>A0ABT5NTE0_9PSED</name>
<accession>A0ABT5NTE0</accession>
<evidence type="ECO:0000313" key="2">
    <source>
        <dbReference type="Proteomes" id="UP001148203"/>
    </source>
</evidence>
<dbReference type="Pfam" id="PF18728">
    <property type="entry name" value="HEPN_AbiV"/>
    <property type="match status" value="1"/>
</dbReference>
<dbReference type="RefSeq" id="WP_273913356.1">
    <property type="nucleotide sequence ID" value="NZ_JAMDGX010000081.1"/>
</dbReference>
<reference evidence="1 2" key="1">
    <citation type="submission" date="2022-05" db="EMBL/GenBank/DDBJ databases">
        <title>Novel Pseudomonas spp. Isolated from a Rainbow Trout Aquaculture Facility.</title>
        <authorList>
            <person name="Testerman T."/>
            <person name="Graf J."/>
        </authorList>
    </citation>
    <scope>NUCLEOTIDE SEQUENCE [LARGE SCALE GENOMIC DNA]</scope>
    <source>
        <strain evidence="1 2">ID681</strain>
    </source>
</reference>
<dbReference type="Proteomes" id="UP001148203">
    <property type="component" value="Unassembled WGS sequence"/>
</dbReference>
<gene>
    <name evidence="1" type="ORF">M5G11_12920</name>
</gene>
<sequence length="188" mass="21245">MHTLSVEQLNTLRMAIFDNAAALHREAELLLRNGMYSRAYLLAHFCVEELGKIPILIGAVFKLEKEEAIDWKNIKKRFTSHVEKISSQNGHFYAFGRTPELSGDKGVPWLVAANGAILESYNRKNLSTYVDVKGGNILRPSDAISNEDAMRLVGYAEDCLNAHRRSEELTNPIIYKEHEDGRVWKGAD</sequence>
<comment type="caution">
    <text evidence="1">The sequence shown here is derived from an EMBL/GenBank/DDBJ whole genome shotgun (WGS) entry which is preliminary data.</text>
</comment>
<organism evidence="1 2">
    <name type="scientific">Pseudomonas fontis</name>
    <dbReference type="NCBI Taxonomy" id="2942633"/>
    <lineage>
        <taxon>Bacteria</taxon>
        <taxon>Pseudomonadati</taxon>
        <taxon>Pseudomonadota</taxon>
        <taxon>Gammaproteobacteria</taxon>
        <taxon>Pseudomonadales</taxon>
        <taxon>Pseudomonadaceae</taxon>
        <taxon>Pseudomonas</taxon>
    </lineage>
</organism>
<protein>
    <submittedName>
        <fullName evidence="1">AbiV family abortive infection protein</fullName>
    </submittedName>
</protein>
<dbReference type="EMBL" id="JAMDGY010000029">
    <property type="protein sequence ID" value="MDD0991441.1"/>
    <property type="molecule type" value="Genomic_DNA"/>
</dbReference>
<dbReference type="InterPro" id="IPR030987">
    <property type="entry name" value="AbiV"/>
</dbReference>
<keyword evidence="2" id="KW-1185">Reference proteome</keyword>
<evidence type="ECO:0000313" key="1">
    <source>
        <dbReference type="EMBL" id="MDD0991441.1"/>
    </source>
</evidence>